<dbReference type="EMBL" id="MN739979">
    <property type="protein sequence ID" value="QHT81232.1"/>
    <property type="molecule type" value="Genomic_DNA"/>
</dbReference>
<reference evidence="1" key="1">
    <citation type="journal article" date="2020" name="Nature">
        <title>Giant virus diversity and host interactions through global metagenomics.</title>
        <authorList>
            <person name="Schulz F."/>
            <person name="Roux S."/>
            <person name="Paez-Espino D."/>
            <person name="Jungbluth S."/>
            <person name="Walsh D.A."/>
            <person name="Denef V.J."/>
            <person name="McMahon K.D."/>
            <person name="Konstantinidis K.T."/>
            <person name="Eloe-Fadrosh E.A."/>
            <person name="Kyrpides N.C."/>
            <person name="Woyke T."/>
        </authorList>
    </citation>
    <scope>NUCLEOTIDE SEQUENCE</scope>
    <source>
        <strain evidence="1">GVMAG-M-3300023184-13</strain>
    </source>
</reference>
<proteinExistence type="predicted"/>
<dbReference type="AlphaFoldDB" id="A0A6C0HKS8"/>
<organism evidence="1">
    <name type="scientific">viral metagenome</name>
    <dbReference type="NCBI Taxonomy" id="1070528"/>
    <lineage>
        <taxon>unclassified sequences</taxon>
        <taxon>metagenomes</taxon>
        <taxon>organismal metagenomes</taxon>
    </lineage>
</organism>
<name>A0A6C0HKS8_9ZZZZ</name>
<accession>A0A6C0HKS8</accession>
<sequence>MSRNILNYNLATIGGITDDTLTSGYITINNTIKIPPTANQTSNSLDNAIASILLKDSTSNGFGKFYAISASTINGISELYFNGNVVITTANLLNEFETITANYPVDFSNIMINGGYTNFQNSAYPNSNIGDLGTGFRYSSNGTMQFRNFNTDWIDLVDITRHDQFAELIDVDVHTNPLQNNQYIIYNSATNLFVNANLAILNDTQPMLGGDLTVNGHNMLMNTGNLSIIDIHSNKVLELRSKSTYNNIGTYVRIENNDVDSSPIVTVDGLVDADIGLTLQSKGTGNINLNATEGHILLNSDSINVSGYTVNSIYRTSYQPGGYQPSTITNIPISSDTILFNFDNTSTVGTYWANVSVGVDGQKLNLIYNNSNSSGGIDVLVDFGNEGLITGGGFAQGIHFDTSGQSSTLIYLDTDINKWQILNTGGGIF</sequence>
<protein>
    <submittedName>
        <fullName evidence="1">Uncharacterized protein</fullName>
    </submittedName>
</protein>
<evidence type="ECO:0000313" key="1">
    <source>
        <dbReference type="EMBL" id="QHT81232.1"/>
    </source>
</evidence>